<name>A0A0B4XG03_9HYPH</name>
<dbReference type="CDD" id="cd05233">
    <property type="entry name" value="SDR_c"/>
    <property type="match status" value="1"/>
</dbReference>
<accession>A0A0B4XG03</accession>
<dbReference type="SUPFAM" id="SSF51735">
    <property type="entry name" value="NAD(P)-binding Rossmann-fold domains"/>
    <property type="match status" value="1"/>
</dbReference>
<gene>
    <name evidence="3" type="ORF">RGR602_PC01386</name>
</gene>
<dbReference type="PANTHER" id="PTHR43669:SF3">
    <property type="entry name" value="ALCOHOL DEHYDROGENASE, PUTATIVE (AFU_ORTHOLOGUE AFUA_3G03445)-RELATED"/>
    <property type="match status" value="1"/>
</dbReference>
<sequence length="261" mass="27351">MLLKDRNAIVYGASGAVGAAVAKAFAREGARVFLAARHKDRLDAVADDIRTRGGMAEVKPVDATDKQAVEAQLALISDKAGPVKIMFNAIDWGDTQGEPLGTISLEKVLRPVQTGLTTWFYTGTAVADHMARNGGGSIVGISANAGRQAFPNVGGFGIACAAVEHFLRQLAVENGPLGVRVTWVRSPGSPDSPGVRDVWSMAARERGMTFDEIHKEFAKDTPLRRVTPLAQIADAAVLLASDLAAGMTATMANATGGAQID</sequence>
<dbReference type="Pfam" id="PF13561">
    <property type="entry name" value="adh_short_C2"/>
    <property type="match status" value="1"/>
</dbReference>
<dbReference type="InterPro" id="IPR002347">
    <property type="entry name" value="SDR_fam"/>
</dbReference>
<dbReference type="AlphaFoldDB" id="A0A0B4XG03"/>
<dbReference type="EMBL" id="CP006880">
    <property type="protein sequence ID" value="AJD45412.1"/>
    <property type="molecule type" value="Genomic_DNA"/>
</dbReference>
<dbReference type="HOGENOM" id="CLU_010194_1_2_5"/>
<geneLocation type="plasmid" evidence="3 4">
    <name>pRgalR602c</name>
</geneLocation>
<dbReference type="GO" id="GO:0016491">
    <property type="term" value="F:oxidoreductase activity"/>
    <property type="evidence" value="ECO:0007669"/>
    <property type="project" value="UniProtKB-KW"/>
</dbReference>
<dbReference type="RefSeq" id="WP_040116605.1">
    <property type="nucleotide sequence ID" value="NZ_CP006880.1"/>
</dbReference>
<keyword evidence="4" id="KW-1185">Reference proteome</keyword>
<dbReference type="KEGG" id="rga:RGR602_PC01386"/>
<evidence type="ECO:0000256" key="2">
    <source>
        <dbReference type="ARBA" id="ARBA00023002"/>
    </source>
</evidence>
<comment type="similarity">
    <text evidence="1">Belongs to the short-chain dehydrogenases/reductases (SDR) family.</text>
</comment>
<keyword evidence="3" id="KW-0614">Plasmid</keyword>
<keyword evidence="2" id="KW-0560">Oxidoreductase</keyword>
<dbReference type="PRINTS" id="PR00081">
    <property type="entry name" value="GDHRDH"/>
</dbReference>
<dbReference type="Proteomes" id="UP000031368">
    <property type="component" value="Plasmid pRgalR602c"/>
</dbReference>
<evidence type="ECO:0000313" key="4">
    <source>
        <dbReference type="Proteomes" id="UP000031368"/>
    </source>
</evidence>
<dbReference type="Gene3D" id="3.40.50.720">
    <property type="entry name" value="NAD(P)-binding Rossmann-like Domain"/>
    <property type="match status" value="1"/>
</dbReference>
<dbReference type="PANTHER" id="PTHR43669">
    <property type="entry name" value="5-KETO-D-GLUCONATE 5-REDUCTASE"/>
    <property type="match status" value="1"/>
</dbReference>
<organism evidence="3 4">
    <name type="scientific">Rhizobium gallicum bv. gallicum R602sp</name>
    <dbReference type="NCBI Taxonomy" id="1041138"/>
    <lineage>
        <taxon>Bacteria</taxon>
        <taxon>Pseudomonadati</taxon>
        <taxon>Pseudomonadota</taxon>
        <taxon>Alphaproteobacteria</taxon>
        <taxon>Hyphomicrobiales</taxon>
        <taxon>Rhizobiaceae</taxon>
        <taxon>Rhizobium/Agrobacterium group</taxon>
        <taxon>Rhizobium</taxon>
    </lineage>
</organism>
<evidence type="ECO:0000313" key="3">
    <source>
        <dbReference type="EMBL" id="AJD45412.1"/>
    </source>
</evidence>
<protein>
    <submittedName>
        <fullName evidence="3">Short-chain dehydrogenase/reductase SDR family protein</fullName>
    </submittedName>
</protein>
<evidence type="ECO:0000256" key="1">
    <source>
        <dbReference type="ARBA" id="ARBA00006484"/>
    </source>
</evidence>
<proteinExistence type="inferred from homology"/>
<dbReference type="InterPro" id="IPR036291">
    <property type="entry name" value="NAD(P)-bd_dom_sf"/>
</dbReference>
<reference evidence="3 4" key="1">
    <citation type="submission" date="2013-11" db="EMBL/GenBank/DDBJ databases">
        <title>Complete genome sequence of Rhizobium gallicum bv. gallicum R602.</title>
        <authorList>
            <person name="Bustos P."/>
            <person name="Santamaria R.I."/>
            <person name="Lozano L."/>
            <person name="Acosta J.L."/>
            <person name="Ormeno-Orrillo E."/>
            <person name="Rogel M.A."/>
            <person name="Romero D."/>
            <person name="Cevallos M.A."/>
            <person name="Martinez-Romero E."/>
            <person name="Gonzalez V."/>
        </authorList>
    </citation>
    <scope>NUCLEOTIDE SEQUENCE [LARGE SCALE GENOMIC DNA]</scope>
    <source>
        <strain evidence="3 4">R602</strain>
        <plasmid evidence="3 4">pRgalR602c</plasmid>
    </source>
</reference>